<dbReference type="RefSeq" id="WP_245709178.1">
    <property type="nucleotide sequence ID" value="NZ_FNAB01000002.1"/>
</dbReference>
<keyword evidence="2" id="KW-1185">Reference proteome</keyword>
<dbReference type="STRING" id="168276.SAMN05444580_102438"/>
<dbReference type="AlphaFoldDB" id="A0A1G6RFM3"/>
<organism evidence="1 2">
    <name type="scientific">Rhodococcus tukisamuensis</name>
    <dbReference type="NCBI Taxonomy" id="168276"/>
    <lineage>
        <taxon>Bacteria</taxon>
        <taxon>Bacillati</taxon>
        <taxon>Actinomycetota</taxon>
        <taxon>Actinomycetes</taxon>
        <taxon>Mycobacteriales</taxon>
        <taxon>Nocardiaceae</taxon>
        <taxon>Rhodococcus</taxon>
    </lineage>
</organism>
<evidence type="ECO:0000313" key="2">
    <source>
        <dbReference type="Proteomes" id="UP000199417"/>
    </source>
</evidence>
<protein>
    <submittedName>
        <fullName evidence="1">Uncharacterized protein</fullName>
    </submittedName>
</protein>
<dbReference type="Proteomes" id="UP000199417">
    <property type="component" value="Unassembled WGS sequence"/>
</dbReference>
<name>A0A1G6RFM3_9NOCA</name>
<sequence>MTELCGRWGHSFEEDHDGIRVYRPAGYDFPRARGRDGIEFRPDGSYVDWAVGRGDANEAREGSWVSGAGNERLELTTAAGEHRVVRVVRVEKGRLELEVGDAP</sequence>
<accession>A0A1G6RFM3</accession>
<reference evidence="1 2" key="1">
    <citation type="submission" date="2016-10" db="EMBL/GenBank/DDBJ databases">
        <authorList>
            <person name="de Groot N.N."/>
        </authorList>
    </citation>
    <scope>NUCLEOTIDE SEQUENCE [LARGE SCALE GENOMIC DNA]</scope>
    <source>
        <strain evidence="1 2">JCM 11308</strain>
    </source>
</reference>
<proteinExistence type="predicted"/>
<gene>
    <name evidence="1" type="ORF">SAMN05444580_102438</name>
</gene>
<evidence type="ECO:0000313" key="1">
    <source>
        <dbReference type="EMBL" id="SDD02825.1"/>
    </source>
</evidence>
<dbReference type="EMBL" id="FNAB01000002">
    <property type="protein sequence ID" value="SDD02825.1"/>
    <property type="molecule type" value="Genomic_DNA"/>
</dbReference>